<name>A0A9X3WA83_LACAM</name>
<proteinExistence type="predicted"/>
<evidence type="ECO:0000313" key="1">
    <source>
        <dbReference type="EMBL" id="MDB6262478.1"/>
    </source>
</evidence>
<protein>
    <submittedName>
        <fullName evidence="1">Uncharacterized protein</fullName>
    </submittedName>
</protein>
<accession>A0A9X3WA83</accession>
<comment type="caution">
    <text evidence="1">The sequence shown here is derived from an EMBL/GenBank/DDBJ whole genome shotgun (WGS) entry which is preliminary data.</text>
</comment>
<dbReference type="EMBL" id="JAOTGU010000011">
    <property type="protein sequence ID" value="MDB6262478.1"/>
    <property type="molecule type" value="Genomic_DNA"/>
</dbReference>
<evidence type="ECO:0000313" key="2">
    <source>
        <dbReference type="Proteomes" id="UP001143700"/>
    </source>
</evidence>
<dbReference type="RefSeq" id="WP_271870456.1">
    <property type="nucleotide sequence ID" value="NZ_JAOTGU010000011.1"/>
</dbReference>
<dbReference type="Proteomes" id="UP001143700">
    <property type="component" value="Unassembled WGS sequence"/>
</dbReference>
<reference evidence="1" key="1">
    <citation type="journal article" date="2022" name="Microorganisms">
        <title>Antibiotic Susceptibility, Resistance Gene Determinants and Corresponding Genomic Regions in Lactobacillus amylovorus Isolates Derived from Wild Boars and Domestic Pigs.</title>
        <authorList>
            <person name="Moravkova M."/>
            <person name="Kostovova I."/>
            <person name="Kavanova K."/>
            <person name="Pechar R."/>
            <person name="Stanek S."/>
            <person name="Brychta A."/>
            <person name="Zeman M."/>
            <person name="Kubasova T."/>
        </authorList>
    </citation>
    <scope>NUCLEOTIDE SEQUENCE</scope>
    <source>
        <strain evidence="1">M356A</strain>
    </source>
</reference>
<reference evidence="1" key="2">
    <citation type="submission" date="2022-10" db="EMBL/GenBank/DDBJ databases">
        <authorList>
            <person name="Kostovova I."/>
            <person name="Moravkova M."/>
            <person name="Pechar R."/>
        </authorList>
    </citation>
    <scope>NUCLEOTIDE SEQUENCE</scope>
    <source>
        <strain evidence="1">M356A</strain>
    </source>
</reference>
<dbReference type="AlphaFoldDB" id="A0A9X3WA83"/>
<organism evidence="1 2">
    <name type="scientific">Lactobacillus amylovorus</name>
    <dbReference type="NCBI Taxonomy" id="1604"/>
    <lineage>
        <taxon>Bacteria</taxon>
        <taxon>Bacillati</taxon>
        <taxon>Bacillota</taxon>
        <taxon>Bacilli</taxon>
        <taxon>Lactobacillales</taxon>
        <taxon>Lactobacillaceae</taxon>
        <taxon>Lactobacillus</taxon>
    </lineage>
</organism>
<sequence>MKEQVYKEDFALSSDHYSHQEQVLFRDATNAHYDYFQKIRDNIPKNVQKPAYWFVEATLGDYLHDINEVVVDDPEYQLECISDGDVLSYVGELKAHIEQAKNAVINMYLCYWDSYEELKDVDGEDMSDVSTDYVYGLGSTSLCEAPSYDMAKNLSKDQMDELNELLKATGFSEFSFNETDLHTKDWYKFSVPEIEE</sequence>
<gene>
    <name evidence="1" type="ORF">ODV15_07940</name>
</gene>